<organism evidence="1 2">
    <name type="scientific">Araneus ventricosus</name>
    <name type="common">Orbweaver spider</name>
    <name type="synonym">Epeira ventricosa</name>
    <dbReference type="NCBI Taxonomy" id="182803"/>
    <lineage>
        <taxon>Eukaryota</taxon>
        <taxon>Metazoa</taxon>
        <taxon>Ecdysozoa</taxon>
        <taxon>Arthropoda</taxon>
        <taxon>Chelicerata</taxon>
        <taxon>Arachnida</taxon>
        <taxon>Araneae</taxon>
        <taxon>Araneomorphae</taxon>
        <taxon>Entelegynae</taxon>
        <taxon>Araneoidea</taxon>
        <taxon>Araneidae</taxon>
        <taxon>Araneus</taxon>
    </lineage>
</organism>
<reference evidence="1 2" key="1">
    <citation type="journal article" date="2019" name="Sci. Rep.">
        <title>Orb-weaving spider Araneus ventricosus genome elucidates the spidroin gene catalogue.</title>
        <authorList>
            <person name="Kono N."/>
            <person name="Nakamura H."/>
            <person name="Ohtoshi R."/>
            <person name="Moran D.A.P."/>
            <person name="Shinohara A."/>
            <person name="Yoshida Y."/>
            <person name="Fujiwara M."/>
            <person name="Mori M."/>
            <person name="Tomita M."/>
            <person name="Arakawa K."/>
        </authorList>
    </citation>
    <scope>NUCLEOTIDE SEQUENCE [LARGE SCALE GENOMIC DNA]</scope>
</reference>
<proteinExistence type="predicted"/>
<evidence type="ECO:0000313" key="1">
    <source>
        <dbReference type="EMBL" id="GBO31307.1"/>
    </source>
</evidence>
<dbReference type="Proteomes" id="UP000499080">
    <property type="component" value="Unassembled WGS sequence"/>
</dbReference>
<name>A0A4Y2W5S2_ARAVE</name>
<evidence type="ECO:0000313" key="2">
    <source>
        <dbReference type="Proteomes" id="UP000499080"/>
    </source>
</evidence>
<protein>
    <submittedName>
        <fullName evidence="1">Uncharacterized protein</fullName>
    </submittedName>
</protein>
<dbReference type="EMBL" id="BGPR01054571">
    <property type="protein sequence ID" value="GBO31307.1"/>
    <property type="molecule type" value="Genomic_DNA"/>
</dbReference>
<sequence>MPYFGNKLGGFPATINPGQYLEVRDGTSPTEVLIAVPVTAPPRQTDLDFTSTGCHYRNSMGRLEPQPFEDRNNISDTLDNSYLESLWGRNGLRMPDVYKVSG</sequence>
<accession>A0A4Y2W5S2</accession>
<comment type="caution">
    <text evidence="1">The sequence shown here is derived from an EMBL/GenBank/DDBJ whole genome shotgun (WGS) entry which is preliminary data.</text>
</comment>
<keyword evidence="2" id="KW-1185">Reference proteome</keyword>
<gene>
    <name evidence="1" type="ORF">AVEN_241634_1</name>
</gene>
<dbReference type="AlphaFoldDB" id="A0A4Y2W5S2"/>